<dbReference type="EMBL" id="CP119326">
    <property type="protein sequence ID" value="WEK40239.1"/>
    <property type="molecule type" value="Genomic_DNA"/>
</dbReference>
<dbReference type="NCBIfam" id="TIGR01543">
    <property type="entry name" value="proheadase_HK97"/>
    <property type="match status" value="1"/>
</dbReference>
<dbReference type="GO" id="GO:0008233">
    <property type="term" value="F:peptidase activity"/>
    <property type="evidence" value="ECO:0007669"/>
    <property type="project" value="UniProtKB-KW"/>
</dbReference>
<sequence>MSGERNLLPPRSGEGGRAATGWGRPKKAAGLETKQVGGTLPGRLHPVSSDGATTLPRRGRESSGALPIQGYASLWGVADLNGDVVQAGAFADSLARTGAEGVRMLSQHDARAPVGVWDQIVEDDRGLFVRGRIADWSAEARFAGALSRAGALDGLSIGYRTARARRQGRLRVLSAVELWEVSLVTFPMLPGARFSLASTGEMAACFRG</sequence>
<dbReference type="InterPro" id="IPR054613">
    <property type="entry name" value="Peptidase_S78_dom"/>
</dbReference>
<dbReference type="GO" id="GO:0006508">
    <property type="term" value="P:proteolysis"/>
    <property type="evidence" value="ECO:0007669"/>
    <property type="project" value="UniProtKB-KW"/>
</dbReference>
<evidence type="ECO:0000256" key="4">
    <source>
        <dbReference type="SAM" id="MobiDB-lite"/>
    </source>
</evidence>
<protein>
    <submittedName>
        <fullName evidence="6">HK97 family phage prohead protease</fullName>
    </submittedName>
</protein>
<name>A0AAJ5WZG0_9CAUL</name>
<evidence type="ECO:0000256" key="1">
    <source>
        <dbReference type="ARBA" id="ARBA00022612"/>
    </source>
</evidence>
<evidence type="ECO:0000259" key="5">
    <source>
        <dbReference type="Pfam" id="PF04586"/>
    </source>
</evidence>
<keyword evidence="1" id="KW-1188">Viral release from host cell</keyword>
<reference evidence="6" key="1">
    <citation type="submission" date="2023-03" db="EMBL/GenBank/DDBJ databases">
        <title>Andean soil-derived lignocellulolytic bacterial consortium as a source of novel taxa and putative plastic-active enzymes.</title>
        <authorList>
            <person name="Diaz-Garcia L."/>
            <person name="Chuvochina M."/>
            <person name="Feuerriegel G."/>
            <person name="Bunk B."/>
            <person name="Sproer C."/>
            <person name="Streit W.R."/>
            <person name="Rodriguez L.M."/>
            <person name="Overmann J."/>
            <person name="Jimenez D.J."/>
        </authorList>
    </citation>
    <scope>NUCLEOTIDE SEQUENCE</scope>
    <source>
        <strain evidence="6">MAG 833</strain>
    </source>
</reference>
<dbReference type="Proteomes" id="UP001213664">
    <property type="component" value="Chromosome"/>
</dbReference>
<keyword evidence="2 6" id="KW-0645">Protease</keyword>
<feature type="region of interest" description="Disordered" evidence="4">
    <location>
        <begin position="1"/>
        <end position="63"/>
    </location>
</feature>
<feature type="domain" description="Prohead serine protease" evidence="5">
    <location>
        <begin position="57"/>
        <end position="196"/>
    </location>
</feature>
<dbReference type="SUPFAM" id="SSF50789">
    <property type="entry name" value="Herpes virus serine proteinase, assemblin"/>
    <property type="match status" value="1"/>
</dbReference>
<dbReference type="AlphaFoldDB" id="A0AAJ5WZG0"/>
<gene>
    <name evidence="6" type="ORF">P0Y50_01155</name>
</gene>
<evidence type="ECO:0000256" key="2">
    <source>
        <dbReference type="ARBA" id="ARBA00022670"/>
    </source>
</evidence>
<keyword evidence="3" id="KW-0378">Hydrolase</keyword>
<proteinExistence type="predicted"/>
<evidence type="ECO:0000313" key="6">
    <source>
        <dbReference type="EMBL" id="WEK40239.1"/>
    </source>
</evidence>
<accession>A0AAJ5WZG0</accession>
<organism evidence="6 7">
    <name type="scientific">Candidatus Brevundimonas colombiensis</name>
    <dbReference type="NCBI Taxonomy" id="3121376"/>
    <lineage>
        <taxon>Bacteria</taxon>
        <taxon>Pseudomonadati</taxon>
        <taxon>Pseudomonadota</taxon>
        <taxon>Alphaproteobacteria</taxon>
        <taxon>Caulobacterales</taxon>
        <taxon>Caulobacteraceae</taxon>
        <taxon>Brevundimonas</taxon>
    </lineage>
</organism>
<evidence type="ECO:0000313" key="7">
    <source>
        <dbReference type="Proteomes" id="UP001213664"/>
    </source>
</evidence>
<dbReference type="InterPro" id="IPR006433">
    <property type="entry name" value="Prohead_protease"/>
</dbReference>
<evidence type="ECO:0000256" key="3">
    <source>
        <dbReference type="ARBA" id="ARBA00022801"/>
    </source>
</evidence>
<dbReference type="Pfam" id="PF04586">
    <property type="entry name" value="Peptidase_S78"/>
    <property type="match status" value="1"/>
</dbReference>